<dbReference type="PANTHER" id="PTHR20961">
    <property type="entry name" value="GLYCOSYLTRANSFERASE"/>
    <property type="match status" value="1"/>
</dbReference>
<protein>
    <submittedName>
        <fullName evidence="9">Glycosyltransferase family 61 protein</fullName>
    </submittedName>
</protein>
<accession>A0ABS4ANK4</accession>
<proteinExistence type="predicted"/>
<comment type="caution">
    <text evidence="9">The sequence shown here is derived from an EMBL/GenBank/DDBJ whole genome shotgun (WGS) entry which is preliminary data.</text>
</comment>
<dbReference type="PANTHER" id="PTHR20961:SF38">
    <property type="entry name" value="PROTEIN O-LINKED-MANNOSE BETA-1,4-N-ACETYLGLUCOSAMINYLTRANSFERASE 2"/>
    <property type="match status" value="1"/>
</dbReference>
<keyword evidence="3" id="KW-0808">Transferase</keyword>
<keyword evidence="10" id="KW-1185">Reference proteome</keyword>
<dbReference type="EMBL" id="JAGIYZ010000002">
    <property type="protein sequence ID" value="MBP0462946.1"/>
    <property type="molecule type" value="Genomic_DNA"/>
</dbReference>
<evidence type="ECO:0000256" key="6">
    <source>
        <dbReference type="ARBA" id="ARBA00023136"/>
    </source>
</evidence>
<name>A0ABS4ANK4_9PROT</name>
<keyword evidence="6" id="KW-0472">Membrane</keyword>
<keyword evidence="7" id="KW-0325">Glycoprotein</keyword>
<evidence type="ECO:0000259" key="8">
    <source>
        <dbReference type="Pfam" id="PF04577"/>
    </source>
</evidence>
<gene>
    <name evidence="9" type="ORF">J5Y09_03405</name>
</gene>
<evidence type="ECO:0000256" key="5">
    <source>
        <dbReference type="ARBA" id="ARBA00022989"/>
    </source>
</evidence>
<sequence length="385" mass="39445">MADGGTALDLAALAAAPPIRLAEACPAREGGAEGARGALLRGEAGTFAIAPAERLSATGGLKAAPAGLAAVPRLGALLDPAPVAPPAMIHVLADALVHTGSWTVFLGGRPLLESIPPWHRGRVAEFLAEPRFAQGWAEGIATRVDGPVLCMQTPGGRNYWHWHADCLAALALGREALGREVPILLHVGLPAFQDGALRLTPWTGPVLRSGGLVRCAALAWPSPLAVSVTPGAHAGRAFAAIRAGVAAAPAGPRVYVARFDAPGRRAIENEEALAEALAAEGFEVVTPGALPYAAQVARFAAARLILGAHGAGLTNAGFAAPGAALVELHPAGYGVPTHARLAMLRGLAWHGWLMDPVAGQGHEARCRVDIPALLAQLRTWDLLGG</sequence>
<keyword evidence="4" id="KW-0812">Transmembrane</keyword>
<keyword evidence="5" id="KW-1133">Transmembrane helix</keyword>
<keyword evidence="2" id="KW-0328">Glycosyltransferase</keyword>
<reference evidence="9 10" key="1">
    <citation type="submission" date="2021-03" db="EMBL/GenBank/DDBJ databases">
        <authorList>
            <person name="So Y."/>
        </authorList>
    </citation>
    <scope>NUCLEOTIDE SEQUENCE [LARGE SCALE GENOMIC DNA]</scope>
    <source>
        <strain evidence="9 10">PWR1</strain>
    </source>
</reference>
<dbReference type="Pfam" id="PF04577">
    <property type="entry name" value="Glyco_transf_61"/>
    <property type="match status" value="1"/>
</dbReference>
<evidence type="ECO:0000313" key="10">
    <source>
        <dbReference type="Proteomes" id="UP000680815"/>
    </source>
</evidence>
<evidence type="ECO:0000256" key="3">
    <source>
        <dbReference type="ARBA" id="ARBA00022679"/>
    </source>
</evidence>
<comment type="subcellular location">
    <subcellularLocation>
        <location evidence="1">Membrane</location>
        <topology evidence="1">Single-pass membrane protein</topology>
    </subcellularLocation>
</comment>
<feature type="domain" description="Glycosyltransferase 61 catalytic" evidence="8">
    <location>
        <begin position="159"/>
        <end position="326"/>
    </location>
</feature>
<organism evidence="9 10">
    <name type="scientific">Roseomonas nitratireducens</name>
    <dbReference type="NCBI Taxonomy" id="2820810"/>
    <lineage>
        <taxon>Bacteria</taxon>
        <taxon>Pseudomonadati</taxon>
        <taxon>Pseudomonadota</taxon>
        <taxon>Alphaproteobacteria</taxon>
        <taxon>Acetobacterales</taxon>
        <taxon>Roseomonadaceae</taxon>
        <taxon>Roseomonas</taxon>
    </lineage>
</organism>
<evidence type="ECO:0000256" key="4">
    <source>
        <dbReference type="ARBA" id="ARBA00022692"/>
    </source>
</evidence>
<dbReference type="InterPro" id="IPR007657">
    <property type="entry name" value="Glycosyltransferase_61"/>
</dbReference>
<evidence type="ECO:0000256" key="7">
    <source>
        <dbReference type="ARBA" id="ARBA00023180"/>
    </source>
</evidence>
<dbReference type="Proteomes" id="UP000680815">
    <property type="component" value="Unassembled WGS sequence"/>
</dbReference>
<dbReference type="RefSeq" id="WP_209350333.1">
    <property type="nucleotide sequence ID" value="NZ_JAGIYZ010000002.1"/>
</dbReference>
<evidence type="ECO:0000313" key="9">
    <source>
        <dbReference type="EMBL" id="MBP0462946.1"/>
    </source>
</evidence>
<dbReference type="InterPro" id="IPR049625">
    <property type="entry name" value="Glyco_transf_61_cat"/>
</dbReference>
<evidence type="ECO:0000256" key="2">
    <source>
        <dbReference type="ARBA" id="ARBA00022676"/>
    </source>
</evidence>
<evidence type="ECO:0000256" key="1">
    <source>
        <dbReference type="ARBA" id="ARBA00004167"/>
    </source>
</evidence>